<feature type="chain" id="PRO_5038761771" evidence="1">
    <location>
        <begin position="28"/>
        <end position="300"/>
    </location>
</feature>
<dbReference type="InterPro" id="IPR011042">
    <property type="entry name" value="6-blade_b-propeller_TolB-like"/>
</dbReference>
<dbReference type="Gene3D" id="2.120.10.30">
    <property type="entry name" value="TolB, C-terminal domain"/>
    <property type="match status" value="1"/>
</dbReference>
<accession>H6R4D1</accession>
<dbReference type="eggNOG" id="COG3386">
    <property type="taxonomic scope" value="Bacteria"/>
</dbReference>
<dbReference type="KEGG" id="ncy:NOCYR_1200"/>
<sequence>MGKLAELVSLFSAALVAVGVAAAPAQAEAGAGCAGWQVETVAEGLGELENLEPDGRGGFYVSGSSDISHIDADGKVSPVLTGLPAPGGLQLSGGNLFYITRGDGKLWQLDTASGDVTELAALDGHGLLRLPGGDLLTTWVGTDIGAPSKGLTRYRVDSREAVPNWSAVPRSEGLALSPDRKAVFTDDLFTGEIVRVPLDSPERWSVITRIPGVFPGVDDLTMSAAGLLYVAAHIEGSIYRVDPETGASCVIAAGLSSGWTGPSSVRIAPDGPGWALYATLFDGSLRRIRPPAGVDLAPVR</sequence>
<dbReference type="Proteomes" id="UP000008190">
    <property type="component" value="Chromosome"/>
</dbReference>
<name>H6R4D1_NOCCG</name>
<gene>
    <name evidence="2" type="ordered locus">NOCYR_1200</name>
</gene>
<reference evidence="2 3" key="1">
    <citation type="journal article" date="2012" name="J. Bacteriol.">
        <title>Genome sequence of the human- and animal-pathogenic strain Nocardia cyriacigeorgica GUH-2.</title>
        <authorList>
            <person name="Zoropogui A."/>
            <person name="Pujic P."/>
            <person name="Normand P."/>
            <person name="Barbe V."/>
            <person name="Beaman B."/>
            <person name="Beaman L."/>
            <person name="Boiron P."/>
            <person name="Colinon C."/>
            <person name="Deredjian A."/>
            <person name="Graindorge A."/>
            <person name="Mangenot S."/>
            <person name="Nazaret S."/>
            <person name="Neto M."/>
            <person name="Petit S."/>
            <person name="Roche D."/>
            <person name="Vallenet D."/>
            <person name="Rodriguez-Nava V."/>
            <person name="Richard Y."/>
            <person name="Cournoyer B."/>
            <person name="Blaha D."/>
        </authorList>
    </citation>
    <scope>NUCLEOTIDE SEQUENCE [LARGE SCALE GENOMIC DNA]</scope>
    <source>
        <strain evidence="2 3">GUH-2</strain>
    </source>
</reference>
<dbReference type="EMBL" id="FO082843">
    <property type="protein sequence ID" value="CCF62000.1"/>
    <property type="molecule type" value="Genomic_DNA"/>
</dbReference>
<evidence type="ECO:0000313" key="3">
    <source>
        <dbReference type="Proteomes" id="UP000008190"/>
    </source>
</evidence>
<dbReference type="HOGENOM" id="CLU_902770_0_0_11"/>
<dbReference type="OrthoDB" id="9768084at2"/>
<dbReference type="STRING" id="1127134.NOCYR_1200"/>
<dbReference type="SUPFAM" id="SSF63829">
    <property type="entry name" value="Calcium-dependent phosphotriesterase"/>
    <property type="match status" value="1"/>
</dbReference>
<protein>
    <submittedName>
        <fullName evidence="2">Uncharacterized protein</fullName>
    </submittedName>
</protein>
<evidence type="ECO:0000256" key="1">
    <source>
        <dbReference type="SAM" id="SignalP"/>
    </source>
</evidence>
<keyword evidence="3" id="KW-1185">Reference proteome</keyword>
<keyword evidence="1" id="KW-0732">Signal</keyword>
<dbReference type="AlphaFoldDB" id="H6R4D1"/>
<feature type="signal peptide" evidence="1">
    <location>
        <begin position="1"/>
        <end position="27"/>
    </location>
</feature>
<evidence type="ECO:0000313" key="2">
    <source>
        <dbReference type="EMBL" id="CCF62000.1"/>
    </source>
</evidence>
<proteinExistence type="predicted"/>
<dbReference type="RefSeq" id="WP_014349467.1">
    <property type="nucleotide sequence ID" value="NC_016887.1"/>
</dbReference>
<organism evidence="2 3">
    <name type="scientific">Nocardia cyriacigeorgica (strain GUH-2)</name>
    <dbReference type="NCBI Taxonomy" id="1127134"/>
    <lineage>
        <taxon>Bacteria</taxon>
        <taxon>Bacillati</taxon>
        <taxon>Actinomycetota</taxon>
        <taxon>Actinomycetes</taxon>
        <taxon>Mycobacteriales</taxon>
        <taxon>Nocardiaceae</taxon>
        <taxon>Nocardia</taxon>
    </lineage>
</organism>